<evidence type="ECO:0000256" key="6">
    <source>
        <dbReference type="ARBA" id="ARBA00023049"/>
    </source>
</evidence>
<keyword evidence="5" id="KW-0862">Zinc</keyword>
<comment type="cofactor">
    <cofactor evidence="1">
        <name>Zn(2+)</name>
        <dbReference type="ChEBI" id="CHEBI:29105"/>
    </cofactor>
</comment>
<keyword evidence="4" id="KW-0378">Hydrolase</keyword>
<reference evidence="8 9" key="1">
    <citation type="submission" date="2014-04" db="EMBL/GenBank/DDBJ databases">
        <title>Draft genome sequence of Hydrogenovibrio marinus MH-110, a model organism for aerobic H2 metabolism.</title>
        <authorList>
            <person name="Cha H.J."/>
            <person name="Jo B.H."/>
            <person name="Hwang B.H."/>
        </authorList>
    </citation>
    <scope>NUCLEOTIDE SEQUENCE [LARGE SCALE GENOMIC DNA]</scope>
    <source>
        <strain evidence="8 9">MH-110</strain>
    </source>
</reference>
<sequence>MSPLALGSNLPDLGAPDLKDYDSQTETSLGRAFSVALHEQYDLFYDPTTLSYVRHIGNKIASQTGQDRQFTFYILNDPEVNAFAGPNGVIGIHTGLILAARTEDELASVMAHEIAHVTQRHLSRTFEYQNNVSVTSIASLIAAILIGSQDVSAGIATYMGGMGLNIQQQLKNSRIHENEADYFGIKYLDKAGYNPYAMSDFFGRLEKESQLNEFKAPEILLTHPVTEERLAKAKERAYQLSKDSKRVYHKNSLKLIQLRMKLLLHIDDSYGDKHLDKNEQCYLENLKSLQSTPKKVSSFNIQCLKDATKQYPNNKLYRLLQAQVDSVINPELGHREFTYLEAIYPSDFSIPYLHALALEQNNQIDKAIELLRKATPKFHSQYLMYSELARLFSTQNETKYSYYYNALANYNIGNTSKTLYLVKQAKLLEKDKSSLFFNKLIQLENQASMDQKIAEQKLK</sequence>
<evidence type="ECO:0000256" key="5">
    <source>
        <dbReference type="ARBA" id="ARBA00022833"/>
    </source>
</evidence>
<keyword evidence="9" id="KW-1185">Reference proteome</keyword>
<dbReference type="InterPro" id="IPR051156">
    <property type="entry name" value="Mito/Outer_Membr_Metalloprot"/>
</dbReference>
<feature type="domain" description="Peptidase M48" evidence="7">
    <location>
        <begin position="52"/>
        <end position="236"/>
    </location>
</feature>
<evidence type="ECO:0000256" key="4">
    <source>
        <dbReference type="ARBA" id="ARBA00022801"/>
    </source>
</evidence>
<dbReference type="Pfam" id="PF01435">
    <property type="entry name" value="Peptidase_M48"/>
    <property type="match status" value="1"/>
</dbReference>
<evidence type="ECO:0000259" key="7">
    <source>
        <dbReference type="Pfam" id="PF01435"/>
    </source>
</evidence>
<dbReference type="PANTHER" id="PTHR22726">
    <property type="entry name" value="METALLOENDOPEPTIDASE OMA1"/>
    <property type="match status" value="1"/>
</dbReference>
<keyword evidence="2" id="KW-0645">Protease</keyword>
<proteinExistence type="predicted"/>
<dbReference type="PANTHER" id="PTHR22726:SF1">
    <property type="entry name" value="METALLOENDOPEPTIDASE OMA1, MITOCHONDRIAL"/>
    <property type="match status" value="1"/>
</dbReference>
<name>A0A066ZX76_HYDMR</name>
<dbReference type="CDD" id="cd07333">
    <property type="entry name" value="M48C_bepA_like"/>
    <property type="match status" value="1"/>
</dbReference>
<protein>
    <recommendedName>
        <fullName evidence="7">Peptidase M48 domain-containing protein</fullName>
    </recommendedName>
</protein>
<evidence type="ECO:0000256" key="3">
    <source>
        <dbReference type="ARBA" id="ARBA00022723"/>
    </source>
</evidence>
<dbReference type="InterPro" id="IPR001915">
    <property type="entry name" value="Peptidase_M48"/>
</dbReference>
<organism evidence="8 9">
    <name type="scientific">Hydrogenovibrio marinus</name>
    <dbReference type="NCBI Taxonomy" id="28885"/>
    <lineage>
        <taxon>Bacteria</taxon>
        <taxon>Pseudomonadati</taxon>
        <taxon>Pseudomonadota</taxon>
        <taxon>Gammaproteobacteria</taxon>
        <taxon>Thiotrichales</taxon>
        <taxon>Piscirickettsiaceae</taxon>
        <taxon>Hydrogenovibrio</taxon>
    </lineage>
</organism>
<dbReference type="STRING" id="28885.EI16_11690"/>
<dbReference type="GO" id="GO:0004222">
    <property type="term" value="F:metalloendopeptidase activity"/>
    <property type="evidence" value="ECO:0007669"/>
    <property type="project" value="InterPro"/>
</dbReference>
<evidence type="ECO:0000256" key="1">
    <source>
        <dbReference type="ARBA" id="ARBA00001947"/>
    </source>
</evidence>
<keyword evidence="6" id="KW-0482">Metalloprotease</keyword>
<dbReference type="SUPFAM" id="SSF48452">
    <property type="entry name" value="TPR-like"/>
    <property type="match status" value="1"/>
</dbReference>
<dbReference type="EMBL" id="JMIU01000001">
    <property type="protein sequence ID" value="KDN96889.1"/>
    <property type="molecule type" value="Genomic_DNA"/>
</dbReference>
<dbReference type="AlphaFoldDB" id="A0A066ZX76"/>
<dbReference type="Gene3D" id="3.30.2010.10">
    <property type="entry name" value="Metalloproteases ('zincins'), catalytic domain"/>
    <property type="match status" value="1"/>
</dbReference>
<dbReference type="InterPro" id="IPR011990">
    <property type="entry name" value="TPR-like_helical_dom_sf"/>
</dbReference>
<gene>
    <name evidence="8" type="ORF">EI16_11690</name>
</gene>
<dbReference type="GO" id="GO:0016020">
    <property type="term" value="C:membrane"/>
    <property type="evidence" value="ECO:0007669"/>
    <property type="project" value="TreeGrafter"/>
</dbReference>
<dbReference type="GO" id="GO:0051603">
    <property type="term" value="P:proteolysis involved in protein catabolic process"/>
    <property type="evidence" value="ECO:0007669"/>
    <property type="project" value="TreeGrafter"/>
</dbReference>
<evidence type="ECO:0000313" key="8">
    <source>
        <dbReference type="EMBL" id="KDN96889.1"/>
    </source>
</evidence>
<evidence type="ECO:0000256" key="2">
    <source>
        <dbReference type="ARBA" id="ARBA00022670"/>
    </source>
</evidence>
<dbReference type="Proteomes" id="UP000027341">
    <property type="component" value="Unassembled WGS sequence"/>
</dbReference>
<dbReference type="GO" id="GO:0046872">
    <property type="term" value="F:metal ion binding"/>
    <property type="evidence" value="ECO:0007669"/>
    <property type="project" value="UniProtKB-KW"/>
</dbReference>
<evidence type="ECO:0000313" key="9">
    <source>
        <dbReference type="Proteomes" id="UP000027341"/>
    </source>
</evidence>
<dbReference type="RefSeq" id="WP_051623189.1">
    <property type="nucleotide sequence ID" value="NZ_AP020335.1"/>
</dbReference>
<comment type="caution">
    <text evidence="8">The sequence shown here is derived from an EMBL/GenBank/DDBJ whole genome shotgun (WGS) entry which is preliminary data.</text>
</comment>
<keyword evidence="3" id="KW-0479">Metal-binding</keyword>
<accession>A0A066ZX76</accession>